<gene>
    <name evidence="6" type="ORF">PCOR1329_LOCUS37190</name>
</gene>
<evidence type="ECO:0000256" key="1">
    <source>
        <dbReference type="ARBA" id="ARBA00007905"/>
    </source>
</evidence>
<evidence type="ECO:0000259" key="5">
    <source>
        <dbReference type="Pfam" id="PF00248"/>
    </source>
</evidence>
<dbReference type="Proteomes" id="UP001189429">
    <property type="component" value="Unassembled WGS sequence"/>
</dbReference>
<keyword evidence="2" id="KW-0521">NADP</keyword>
<keyword evidence="7" id="KW-1185">Reference proteome</keyword>
<dbReference type="Gene3D" id="3.20.20.100">
    <property type="entry name" value="NADP-dependent oxidoreductase domain"/>
    <property type="match status" value="1"/>
</dbReference>
<comment type="caution">
    <text evidence="6">The sequence shown here is derived from an EMBL/GenBank/DDBJ whole genome shotgun (WGS) entry which is preliminary data.</text>
</comment>
<dbReference type="InterPro" id="IPR023210">
    <property type="entry name" value="NADP_OxRdtase_dom"/>
</dbReference>
<evidence type="ECO:0000313" key="7">
    <source>
        <dbReference type="Proteomes" id="UP001189429"/>
    </source>
</evidence>
<evidence type="ECO:0000313" key="6">
    <source>
        <dbReference type="EMBL" id="CAK0842222.1"/>
    </source>
</evidence>
<dbReference type="PIRSF" id="PIRSF000097">
    <property type="entry name" value="AKR"/>
    <property type="match status" value="1"/>
</dbReference>
<keyword evidence="4" id="KW-0732">Signal</keyword>
<reference evidence="6" key="1">
    <citation type="submission" date="2023-10" db="EMBL/GenBank/DDBJ databases">
        <authorList>
            <person name="Chen Y."/>
            <person name="Shah S."/>
            <person name="Dougan E. K."/>
            <person name="Thang M."/>
            <person name="Chan C."/>
        </authorList>
    </citation>
    <scope>NUCLEOTIDE SEQUENCE [LARGE SCALE GENOMIC DNA]</scope>
</reference>
<feature type="domain" description="NADP-dependent oxidoreductase" evidence="5">
    <location>
        <begin position="41"/>
        <end position="279"/>
    </location>
</feature>
<dbReference type="PANTHER" id="PTHR43827">
    <property type="entry name" value="2,5-DIKETO-D-GLUCONIC ACID REDUCTASE"/>
    <property type="match status" value="1"/>
</dbReference>
<sequence length="291" mass="31974">MGRWAPWSLLLGQLAQVLSQRHVRVPTAEVAPGVSMPVMSIGTGGLESRAATEIVSNWLSLGGEGIDTAKVYRDQDVVAKAIKDAGVDRKKLFITSKVPGCMNVRANVEDDLQQLGTDYIDLLLIHFPQPFFMCRDAWAVLEDFHSKGILRAIGVSNFKKTDLESLLKNATVVPAVNQIQHNVFHHDDETIAFARAHNITIEAYSPLGRSNSSEVTGSPVVRAVADNHNVTSFQVALRWILQHGHLLTFQSTSTAHQSVDADVFDFELTSEEMERLDQLQGPALAQQALVV</sequence>
<feature type="chain" id="PRO_5046846181" description="NADP-dependent oxidoreductase domain-containing protein" evidence="4">
    <location>
        <begin position="20"/>
        <end position="291"/>
    </location>
</feature>
<dbReference type="Pfam" id="PF00248">
    <property type="entry name" value="Aldo_ket_red"/>
    <property type="match status" value="1"/>
</dbReference>
<organism evidence="6 7">
    <name type="scientific">Prorocentrum cordatum</name>
    <dbReference type="NCBI Taxonomy" id="2364126"/>
    <lineage>
        <taxon>Eukaryota</taxon>
        <taxon>Sar</taxon>
        <taxon>Alveolata</taxon>
        <taxon>Dinophyceae</taxon>
        <taxon>Prorocentrales</taxon>
        <taxon>Prorocentraceae</taxon>
        <taxon>Prorocentrum</taxon>
    </lineage>
</organism>
<name>A0ABN9TAE2_9DINO</name>
<protein>
    <recommendedName>
        <fullName evidence="5">NADP-dependent oxidoreductase domain-containing protein</fullName>
    </recommendedName>
</protein>
<proteinExistence type="inferred from homology"/>
<feature type="signal peptide" evidence="4">
    <location>
        <begin position="1"/>
        <end position="19"/>
    </location>
</feature>
<keyword evidence="3" id="KW-0560">Oxidoreductase</keyword>
<dbReference type="PANTHER" id="PTHR43827:SF3">
    <property type="entry name" value="NADP-DEPENDENT OXIDOREDUCTASE DOMAIN-CONTAINING PROTEIN"/>
    <property type="match status" value="1"/>
</dbReference>
<accession>A0ABN9TAE2</accession>
<dbReference type="InterPro" id="IPR036812">
    <property type="entry name" value="NAD(P)_OxRdtase_dom_sf"/>
</dbReference>
<dbReference type="InterPro" id="IPR020471">
    <property type="entry name" value="AKR"/>
</dbReference>
<dbReference type="SUPFAM" id="SSF51430">
    <property type="entry name" value="NAD(P)-linked oxidoreductase"/>
    <property type="match status" value="1"/>
</dbReference>
<dbReference type="CDD" id="cd19071">
    <property type="entry name" value="AKR_AKR1-5-like"/>
    <property type="match status" value="1"/>
</dbReference>
<dbReference type="PRINTS" id="PR00069">
    <property type="entry name" value="ALDKETRDTASE"/>
</dbReference>
<evidence type="ECO:0000256" key="4">
    <source>
        <dbReference type="SAM" id="SignalP"/>
    </source>
</evidence>
<evidence type="ECO:0000256" key="3">
    <source>
        <dbReference type="ARBA" id="ARBA00023002"/>
    </source>
</evidence>
<comment type="similarity">
    <text evidence="1">Belongs to the aldo/keto reductase family.</text>
</comment>
<evidence type="ECO:0000256" key="2">
    <source>
        <dbReference type="ARBA" id="ARBA00022857"/>
    </source>
</evidence>
<dbReference type="EMBL" id="CAUYUJ010014512">
    <property type="protein sequence ID" value="CAK0842222.1"/>
    <property type="molecule type" value="Genomic_DNA"/>
</dbReference>